<proteinExistence type="predicted"/>
<dbReference type="EMBL" id="JAHYIQ010000004">
    <property type="protein sequence ID" value="KAK1133209.1"/>
    <property type="molecule type" value="Genomic_DNA"/>
</dbReference>
<accession>A0AA40G8T4</accession>
<organism evidence="2 3">
    <name type="scientific">Melipona bicolor</name>
    <dbReference type="NCBI Taxonomy" id="60889"/>
    <lineage>
        <taxon>Eukaryota</taxon>
        <taxon>Metazoa</taxon>
        <taxon>Ecdysozoa</taxon>
        <taxon>Arthropoda</taxon>
        <taxon>Hexapoda</taxon>
        <taxon>Insecta</taxon>
        <taxon>Pterygota</taxon>
        <taxon>Neoptera</taxon>
        <taxon>Endopterygota</taxon>
        <taxon>Hymenoptera</taxon>
        <taxon>Apocrita</taxon>
        <taxon>Aculeata</taxon>
        <taxon>Apoidea</taxon>
        <taxon>Anthophila</taxon>
        <taxon>Apidae</taxon>
        <taxon>Melipona</taxon>
    </lineage>
</organism>
<protein>
    <submittedName>
        <fullName evidence="2">Uncharacterized protein</fullName>
    </submittedName>
</protein>
<sequence length="68" mass="8072">MKIFVLNKIISRKIFHFRIEFKEKNSNDESIKDTLYPSSASRWKKSKLKDLRRNQEKQSCDLAGNNVV</sequence>
<evidence type="ECO:0000313" key="3">
    <source>
        <dbReference type="Proteomes" id="UP001177670"/>
    </source>
</evidence>
<keyword evidence="3" id="KW-1185">Reference proteome</keyword>
<feature type="compositionally biased region" description="Basic and acidic residues" evidence="1">
    <location>
        <begin position="48"/>
        <end position="59"/>
    </location>
</feature>
<evidence type="ECO:0000256" key="1">
    <source>
        <dbReference type="SAM" id="MobiDB-lite"/>
    </source>
</evidence>
<name>A0AA40G8T4_9HYME</name>
<reference evidence="2" key="1">
    <citation type="submission" date="2021-10" db="EMBL/GenBank/DDBJ databases">
        <title>Melipona bicolor Genome sequencing and assembly.</title>
        <authorList>
            <person name="Araujo N.S."/>
            <person name="Arias M.C."/>
        </authorList>
    </citation>
    <scope>NUCLEOTIDE SEQUENCE</scope>
    <source>
        <strain evidence="2">USP_2M_L1-L4_2017</strain>
        <tissue evidence="2">Whole body</tissue>
    </source>
</reference>
<feature type="region of interest" description="Disordered" evidence="1">
    <location>
        <begin position="47"/>
        <end position="68"/>
    </location>
</feature>
<comment type="caution">
    <text evidence="2">The sequence shown here is derived from an EMBL/GenBank/DDBJ whole genome shotgun (WGS) entry which is preliminary data.</text>
</comment>
<dbReference type="Proteomes" id="UP001177670">
    <property type="component" value="Unassembled WGS sequence"/>
</dbReference>
<gene>
    <name evidence="2" type="ORF">K0M31_014563</name>
</gene>
<dbReference type="AlphaFoldDB" id="A0AA40G8T4"/>
<evidence type="ECO:0000313" key="2">
    <source>
        <dbReference type="EMBL" id="KAK1133209.1"/>
    </source>
</evidence>